<protein>
    <submittedName>
        <fullName evidence="1">Uncharacterized protein</fullName>
    </submittedName>
</protein>
<comment type="caution">
    <text evidence="1">The sequence shown here is derived from an EMBL/GenBank/DDBJ whole genome shotgun (WGS) entry which is preliminary data.</text>
</comment>
<accession>A0ACB8ST00</accession>
<keyword evidence="2" id="KW-1185">Reference proteome</keyword>
<dbReference type="EMBL" id="MU277226">
    <property type="protein sequence ID" value="KAI0059504.1"/>
    <property type="molecule type" value="Genomic_DNA"/>
</dbReference>
<gene>
    <name evidence="1" type="ORF">BV25DRAFT_1809070</name>
</gene>
<evidence type="ECO:0000313" key="2">
    <source>
        <dbReference type="Proteomes" id="UP000814140"/>
    </source>
</evidence>
<reference evidence="1" key="2">
    <citation type="journal article" date="2022" name="New Phytol.">
        <title>Evolutionary transition to the ectomycorrhizal habit in the genomes of a hyperdiverse lineage of mushroom-forming fungi.</title>
        <authorList>
            <person name="Looney B."/>
            <person name="Miyauchi S."/>
            <person name="Morin E."/>
            <person name="Drula E."/>
            <person name="Courty P.E."/>
            <person name="Kohler A."/>
            <person name="Kuo A."/>
            <person name="LaButti K."/>
            <person name="Pangilinan J."/>
            <person name="Lipzen A."/>
            <person name="Riley R."/>
            <person name="Andreopoulos W."/>
            <person name="He G."/>
            <person name="Johnson J."/>
            <person name="Nolan M."/>
            <person name="Tritt A."/>
            <person name="Barry K.W."/>
            <person name="Grigoriev I.V."/>
            <person name="Nagy L.G."/>
            <person name="Hibbett D."/>
            <person name="Henrissat B."/>
            <person name="Matheny P.B."/>
            <person name="Labbe J."/>
            <person name="Martin F.M."/>
        </authorList>
    </citation>
    <scope>NUCLEOTIDE SEQUENCE</scope>
    <source>
        <strain evidence="1">HHB10654</strain>
    </source>
</reference>
<sequence>MSLDVSPPAARWMKDTLDRTAFHRTIRVLAARVSAANTAPMLKSEAMRKSIMNIPKLRNVVAEQPGENLVLLRVQREADLLPEATSYLQFHAAALTTYDVKLDYNYWSADEILHAILPENLLVGSPTGFSVTGHLAHLNLNDDYLPFKYIIGQVILDKNKTLRTVVNKLDSIDTKFRFFKMELIAGEPDYVVTHHESDCSFTFDFTHVYWNSRLHTEHNRIVSLFSPTDLVADVFAGVGPFAIPAAKHGCAVFANDLNPESYKYLQINVKDNKVTDLVRSSCEDGRDFIQNVVRSAARDPMPGYSPKPSRAELRELRKKKIAPSTPLSVPPRRRIAHFVMNLPDSAITFLDAFRGILVPSPDAPEDAGLDTLYGVMPFVHCHCFTREAEPGGAERDIRARVAEKLGYELREEDEVSLHHVRSVAPNKDMYCISFRLPRAVAFAQSL</sequence>
<dbReference type="Proteomes" id="UP000814140">
    <property type="component" value="Unassembled WGS sequence"/>
</dbReference>
<reference evidence="1" key="1">
    <citation type="submission" date="2021-03" db="EMBL/GenBank/DDBJ databases">
        <authorList>
            <consortium name="DOE Joint Genome Institute"/>
            <person name="Ahrendt S."/>
            <person name="Looney B.P."/>
            <person name="Miyauchi S."/>
            <person name="Morin E."/>
            <person name="Drula E."/>
            <person name="Courty P.E."/>
            <person name="Chicoki N."/>
            <person name="Fauchery L."/>
            <person name="Kohler A."/>
            <person name="Kuo A."/>
            <person name="Labutti K."/>
            <person name="Pangilinan J."/>
            <person name="Lipzen A."/>
            <person name="Riley R."/>
            <person name="Andreopoulos W."/>
            <person name="He G."/>
            <person name="Johnson J."/>
            <person name="Barry K.W."/>
            <person name="Grigoriev I.V."/>
            <person name="Nagy L."/>
            <person name="Hibbett D."/>
            <person name="Henrissat B."/>
            <person name="Matheny P.B."/>
            <person name="Labbe J."/>
            <person name="Martin F."/>
        </authorList>
    </citation>
    <scope>NUCLEOTIDE SEQUENCE</scope>
    <source>
        <strain evidence="1">HHB10654</strain>
    </source>
</reference>
<name>A0ACB8ST00_9AGAM</name>
<evidence type="ECO:0000313" key="1">
    <source>
        <dbReference type="EMBL" id="KAI0059504.1"/>
    </source>
</evidence>
<proteinExistence type="predicted"/>
<organism evidence="1 2">
    <name type="scientific">Artomyces pyxidatus</name>
    <dbReference type="NCBI Taxonomy" id="48021"/>
    <lineage>
        <taxon>Eukaryota</taxon>
        <taxon>Fungi</taxon>
        <taxon>Dikarya</taxon>
        <taxon>Basidiomycota</taxon>
        <taxon>Agaricomycotina</taxon>
        <taxon>Agaricomycetes</taxon>
        <taxon>Russulales</taxon>
        <taxon>Auriscalpiaceae</taxon>
        <taxon>Artomyces</taxon>
    </lineage>
</organism>